<dbReference type="Pfam" id="PF21695">
    <property type="entry name" value="GlnR_1st"/>
    <property type="match status" value="1"/>
</dbReference>
<dbReference type="SMART" id="SM00862">
    <property type="entry name" value="Trans_reg_C"/>
    <property type="match status" value="1"/>
</dbReference>
<name>A0ABV5NQ76_9ACTN</name>
<evidence type="ECO:0000259" key="3">
    <source>
        <dbReference type="PROSITE" id="PS51755"/>
    </source>
</evidence>
<dbReference type="PANTHER" id="PTHR48111:SF16">
    <property type="entry name" value="TRANSCRIPTIONAL REGULATORY PROTEIN GLNR"/>
    <property type="match status" value="1"/>
</dbReference>
<keyword evidence="1 2" id="KW-0238">DNA-binding</keyword>
<protein>
    <submittedName>
        <fullName evidence="4">Response regulator transcription factor</fullName>
    </submittedName>
</protein>
<dbReference type="InterPro" id="IPR011006">
    <property type="entry name" value="CheY-like_superfamily"/>
</dbReference>
<proteinExistence type="predicted"/>
<dbReference type="InterPro" id="IPR001867">
    <property type="entry name" value="OmpR/PhoB-type_DNA-bd"/>
</dbReference>
<reference evidence="4 5" key="1">
    <citation type="submission" date="2024-09" db="EMBL/GenBank/DDBJ databases">
        <authorList>
            <person name="Sun Q."/>
            <person name="Mori K."/>
        </authorList>
    </citation>
    <scope>NUCLEOTIDE SEQUENCE [LARGE SCALE GENOMIC DNA]</scope>
    <source>
        <strain evidence="4 5">JCM 3324</strain>
    </source>
</reference>
<dbReference type="PROSITE" id="PS51755">
    <property type="entry name" value="OMPR_PHOB"/>
    <property type="match status" value="1"/>
</dbReference>
<dbReference type="RefSeq" id="WP_345395235.1">
    <property type="nucleotide sequence ID" value="NZ_BAAAXS010000001.1"/>
</dbReference>
<dbReference type="InterPro" id="IPR016032">
    <property type="entry name" value="Sig_transdc_resp-reg_C-effctor"/>
</dbReference>
<dbReference type="Proteomes" id="UP001589568">
    <property type="component" value="Unassembled WGS sequence"/>
</dbReference>
<dbReference type="Pfam" id="PF00486">
    <property type="entry name" value="Trans_reg_C"/>
    <property type="match status" value="1"/>
</dbReference>
<evidence type="ECO:0000256" key="1">
    <source>
        <dbReference type="ARBA" id="ARBA00023125"/>
    </source>
</evidence>
<sequence>MSNLLLLTNALEPSSEVLPALGLLLHSVRVSPAEASALIDTPPADAVLVDARKELVQAKSLCRLIRTTGIDCPLLVIVTEGGLAAMTAEWGVDDVLLDSAGPAEVEARLRMATGRISQAAAEEVPDEIRSGDLSIDEATYTARLRGRVLDLTFKEFELLKYLAQHPGRVFTRAQLLQEVWGYDYFGGTRTVDVHVRRLRAKLGTEYESLIGTVRNVGYRFVPDRADTDKADTASV</sequence>
<dbReference type="EMBL" id="JBHMCF010000025">
    <property type="protein sequence ID" value="MFB9472463.1"/>
    <property type="molecule type" value="Genomic_DNA"/>
</dbReference>
<dbReference type="InterPro" id="IPR049170">
    <property type="entry name" value="GlnR_N"/>
</dbReference>
<dbReference type="InterPro" id="IPR036388">
    <property type="entry name" value="WH-like_DNA-bd_sf"/>
</dbReference>
<accession>A0ABV5NQ76</accession>
<dbReference type="InterPro" id="IPR039420">
    <property type="entry name" value="WalR-like"/>
</dbReference>
<gene>
    <name evidence="4" type="ORF">ACFFR3_23385</name>
</gene>
<comment type="caution">
    <text evidence="4">The sequence shown here is derived from an EMBL/GenBank/DDBJ whole genome shotgun (WGS) entry which is preliminary data.</text>
</comment>
<keyword evidence="5" id="KW-1185">Reference proteome</keyword>
<evidence type="ECO:0000313" key="5">
    <source>
        <dbReference type="Proteomes" id="UP001589568"/>
    </source>
</evidence>
<dbReference type="SUPFAM" id="SSF52172">
    <property type="entry name" value="CheY-like"/>
    <property type="match status" value="1"/>
</dbReference>
<evidence type="ECO:0000256" key="2">
    <source>
        <dbReference type="PROSITE-ProRule" id="PRU01091"/>
    </source>
</evidence>
<dbReference type="Gene3D" id="1.10.10.10">
    <property type="entry name" value="Winged helix-like DNA-binding domain superfamily/Winged helix DNA-binding domain"/>
    <property type="match status" value="1"/>
</dbReference>
<organism evidence="4 5">
    <name type="scientific">Nonomuraea salmonea</name>
    <dbReference type="NCBI Taxonomy" id="46181"/>
    <lineage>
        <taxon>Bacteria</taxon>
        <taxon>Bacillati</taxon>
        <taxon>Actinomycetota</taxon>
        <taxon>Actinomycetes</taxon>
        <taxon>Streptosporangiales</taxon>
        <taxon>Streptosporangiaceae</taxon>
        <taxon>Nonomuraea</taxon>
    </lineage>
</organism>
<dbReference type="CDD" id="cd00383">
    <property type="entry name" value="trans_reg_C"/>
    <property type="match status" value="1"/>
</dbReference>
<feature type="domain" description="OmpR/PhoB-type" evidence="3">
    <location>
        <begin position="125"/>
        <end position="222"/>
    </location>
</feature>
<feature type="DNA-binding region" description="OmpR/PhoB-type" evidence="2">
    <location>
        <begin position="125"/>
        <end position="222"/>
    </location>
</feature>
<dbReference type="PANTHER" id="PTHR48111">
    <property type="entry name" value="REGULATOR OF RPOS"/>
    <property type="match status" value="1"/>
</dbReference>
<evidence type="ECO:0000313" key="4">
    <source>
        <dbReference type="EMBL" id="MFB9472463.1"/>
    </source>
</evidence>
<dbReference type="SUPFAM" id="SSF46894">
    <property type="entry name" value="C-terminal effector domain of the bipartite response regulators"/>
    <property type="match status" value="1"/>
</dbReference>
<dbReference type="Gene3D" id="3.40.50.2300">
    <property type="match status" value="1"/>
</dbReference>